<organism evidence="6 7">
    <name type="scientific">Frigidibacter albus</name>
    <dbReference type="NCBI Taxonomy" id="1465486"/>
    <lineage>
        <taxon>Bacteria</taxon>
        <taxon>Pseudomonadati</taxon>
        <taxon>Pseudomonadota</taxon>
        <taxon>Alphaproteobacteria</taxon>
        <taxon>Rhodobacterales</taxon>
        <taxon>Paracoccaceae</taxon>
        <taxon>Frigidibacter</taxon>
    </lineage>
</organism>
<comment type="similarity">
    <text evidence="1">Belongs to the Gfa family.</text>
</comment>
<dbReference type="RefSeq" id="WP_161348406.1">
    <property type="nucleotide sequence ID" value="NZ_BMGW01000014.1"/>
</dbReference>
<evidence type="ECO:0000256" key="2">
    <source>
        <dbReference type="ARBA" id="ARBA00022723"/>
    </source>
</evidence>
<dbReference type="Proteomes" id="UP000477083">
    <property type="component" value="Unassembled WGS sequence"/>
</dbReference>
<evidence type="ECO:0000256" key="3">
    <source>
        <dbReference type="ARBA" id="ARBA00022833"/>
    </source>
</evidence>
<dbReference type="GO" id="GO:0016846">
    <property type="term" value="F:carbon-sulfur lyase activity"/>
    <property type="evidence" value="ECO:0007669"/>
    <property type="project" value="InterPro"/>
</dbReference>
<proteinExistence type="inferred from homology"/>
<evidence type="ECO:0000256" key="1">
    <source>
        <dbReference type="ARBA" id="ARBA00005495"/>
    </source>
</evidence>
<evidence type="ECO:0000259" key="5">
    <source>
        <dbReference type="PROSITE" id="PS51891"/>
    </source>
</evidence>
<feature type="domain" description="CENP-V/GFA" evidence="5">
    <location>
        <begin position="135"/>
        <end position="250"/>
    </location>
</feature>
<evidence type="ECO:0000256" key="4">
    <source>
        <dbReference type="ARBA" id="ARBA00023239"/>
    </source>
</evidence>
<dbReference type="PANTHER" id="PTHR33337:SF40">
    <property type="entry name" value="CENP-V_GFA DOMAIN-CONTAINING PROTEIN-RELATED"/>
    <property type="match status" value="1"/>
</dbReference>
<dbReference type="InterPro" id="IPR006913">
    <property type="entry name" value="CENP-V/GFA"/>
</dbReference>
<dbReference type="InterPro" id="IPR011057">
    <property type="entry name" value="Mss4-like_sf"/>
</dbReference>
<dbReference type="EMBL" id="WWNR01000014">
    <property type="protein sequence ID" value="MZQ91027.1"/>
    <property type="molecule type" value="Genomic_DNA"/>
</dbReference>
<dbReference type="AlphaFoldDB" id="A0A6L8VKW8"/>
<protein>
    <recommendedName>
        <fullName evidence="5">CENP-V/GFA domain-containing protein</fullName>
    </recommendedName>
</protein>
<sequence length="262" mass="27310">MGQRMGIGGSCLCGSVGFALRGPLRDVVICHCHWCRKSSGHAFASGAVADQGLDLYRPGALAWYRSSPGVRRGFCADCGSSLFWLGGEGQVRFAPGALDDPAPLRVQGQIFEDSAGDYYTPSGRAPRVGAAPARLDCSCLCGETGFSVPGPAGEITACHCTGCRKSSGHYGASFAVEAVHWHGRATVAEFAPDRAGHQGATRGFCRVCGSSLYHRDPDGRSHVEAGAVDGPTGGRLTQHLCVAQKGLYYELTDGLPQTGGCA</sequence>
<keyword evidence="4" id="KW-0456">Lyase</keyword>
<dbReference type="Gene3D" id="3.90.1590.10">
    <property type="entry name" value="glutathione-dependent formaldehyde- activating enzyme (gfa)"/>
    <property type="match status" value="2"/>
</dbReference>
<keyword evidence="7" id="KW-1185">Reference proteome</keyword>
<accession>A0A6L8VKW8</accession>
<comment type="caution">
    <text evidence="6">The sequence shown here is derived from an EMBL/GenBank/DDBJ whole genome shotgun (WGS) entry which is preliminary data.</text>
</comment>
<keyword evidence="3" id="KW-0862">Zinc</keyword>
<evidence type="ECO:0000313" key="7">
    <source>
        <dbReference type="Proteomes" id="UP000477083"/>
    </source>
</evidence>
<name>A0A6L8VKW8_9RHOB</name>
<dbReference type="PROSITE" id="PS51891">
    <property type="entry name" value="CENP_V_GFA"/>
    <property type="match status" value="2"/>
</dbReference>
<dbReference type="Pfam" id="PF04828">
    <property type="entry name" value="GFA"/>
    <property type="match status" value="2"/>
</dbReference>
<gene>
    <name evidence="6" type="ORF">GS660_18190</name>
</gene>
<evidence type="ECO:0000313" key="6">
    <source>
        <dbReference type="EMBL" id="MZQ91027.1"/>
    </source>
</evidence>
<dbReference type="GO" id="GO:0046872">
    <property type="term" value="F:metal ion binding"/>
    <property type="evidence" value="ECO:0007669"/>
    <property type="project" value="UniProtKB-KW"/>
</dbReference>
<dbReference type="SUPFAM" id="SSF51316">
    <property type="entry name" value="Mss4-like"/>
    <property type="match status" value="2"/>
</dbReference>
<feature type="domain" description="CENP-V/GFA" evidence="5">
    <location>
        <begin position="7"/>
        <end position="120"/>
    </location>
</feature>
<keyword evidence="2" id="KW-0479">Metal-binding</keyword>
<dbReference type="PANTHER" id="PTHR33337">
    <property type="entry name" value="GFA DOMAIN-CONTAINING PROTEIN"/>
    <property type="match status" value="1"/>
</dbReference>
<reference evidence="6 7" key="1">
    <citation type="submission" date="2020-01" db="EMBL/GenBank/DDBJ databases">
        <title>Frigidibacter albus SP32T (=CGMCC 1.13995T).</title>
        <authorList>
            <person name="Liao X."/>
        </authorList>
    </citation>
    <scope>NUCLEOTIDE SEQUENCE [LARGE SCALE GENOMIC DNA]</scope>
    <source>
        <strain evidence="6 7">SP32</strain>
    </source>
</reference>
<dbReference type="OrthoDB" id="9807246at2"/>